<feature type="region of interest" description="Disordered" evidence="1">
    <location>
        <begin position="59"/>
        <end position="123"/>
    </location>
</feature>
<dbReference type="AlphaFoldDB" id="A0A7R9P7T1"/>
<organism evidence="2">
    <name type="scientific">Timema californicum</name>
    <name type="common">California timema</name>
    <name type="synonym">Walking stick</name>
    <dbReference type="NCBI Taxonomy" id="61474"/>
    <lineage>
        <taxon>Eukaryota</taxon>
        <taxon>Metazoa</taxon>
        <taxon>Ecdysozoa</taxon>
        <taxon>Arthropoda</taxon>
        <taxon>Hexapoda</taxon>
        <taxon>Insecta</taxon>
        <taxon>Pterygota</taxon>
        <taxon>Neoptera</taxon>
        <taxon>Polyneoptera</taxon>
        <taxon>Phasmatodea</taxon>
        <taxon>Timematodea</taxon>
        <taxon>Timematoidea</taxon>
        <taxon>Timematidae</taxon>
        <taxon>Timema</taxon>
    </lineage>
</organism>
<proteinExistence type="predicted"/>
<protein>
    <submittedName>
        <fullName evidence="2">(California timema) hypothetical protein</fullName>
    </submittedName>
</protein>
<feature type="compositionally biased region" description="Basic and acidic residues" evidence="1">
    <location>
        <begin position="81"/>
        <end position="94"/>
    </location>
</feature>
<accession>A0A7R9P7T1</accession>
<dbReference type="EMBL" id="OE181514">
    <property type="protein sequence ID" value="CAD7573292.1"/>
    <property type="molecule type" value="Genomic_DNA"/>
</dbReference>
<name>A0A7R9P7T1_TIMCA</name>
<feature type="compositionally biased region" description="Low complexity" evidence="1">
    <location>
        <begin position="97"/>
        <end position="116"/>
    </location>
</feature>
<evidence type="ECO:0000256" key="1">
    <source>
        <dbReference type="SAM" id="MobiDB-lite"/>
    </source>
</evidence>
<reference evidence="2" key="1">
    <citation type="submission" date="2020-11" db="EMBL/GenBank/DDBJ databases">
        <authorList>
            <person name="Tran Van P."/>
        </authorList>
    </citation>
    <scope>NUCLEOTIDE SEQUENCE</scope>
</reference>
<gene>
    <name evidence="2" type="ORF">TCMB3V08_LOCUS5930</name>
</gene>
<feature type="compositionally biased region" description="Basic and acidic residues" evidence="1">
    <location>
        <begin position="59"/>
        <end position="68"/>
    </location>
</feature>
<sequence length="435" mass="50989">MESCSIDAARIAALLTPTLQDRFSDQLSEIYTTKVKNNRSAGLQSQHQILEHLENFEKREKKTEDNKPKNYHQVATESTDEEKKQNVMEDDLKSTNKKTTGSKKFQPRENAPNNKNNSRRNERIAKFRQLDQTYFTKQHIEKENNKFDKVQTNKQSSLVRVKRYNIKVERDMSKSQLRSRMFQRHLDNQNIQSARVYSSKNGHYPANRPFGGFVSRAALSKSRAERNRQLQRVYNSVKRRHGTGSSTAEDGEIEVRISLLNCLVKSGPIILEQVQERCLLVLAERKGVNECSRQINVPVKDDKQHTTRVVMRYVCDDMCHKNSWLLKHNTLDEMCEVMVVTEKRKMTSNTVELDGVERLGEHVTRRNKDIECKRDKESMLAVTRRNMDIECKRDKERMLAVTRRNRIRSEVILERLALHEIVERWEEQITESVQV</sequence>
<evidence type="ECO:0000313" key="2">
    <source>
        <dbReference type="EMBL" id="CAD7573292.1"/>
    </source>
</evidence>